<dbReference type="AlphaFoldDB" id="A0A6J6NIT3"/>
<dbReference type="CDD" id="cd07344">
    <property type="entry name" value="M48_yhfN_like"/>
    <property type="match status" value="1"/>
</dbReference>
<feature type="domain" description="YgjP-like metallopeptidase" evidence="1">
    <location>
        <begin position="109"/>
        <end position="167"/>
    </location>
</feature>
<reference evidence="3" key="1">
    <citation type="submission" date="2020-05" db="EMBL/GenBank/DDBJ databases">
        <authorList>
            <person name="Chiriac C."/>
            <person name="Salcher M."/>
            <person name="Ghai R."/>
            <person name="Kavagutti S V."/>
        </authorList>
    </citation>
    <scope>NUCLEOTIDE SEQUENCE</scope>
</reference>
<name>A0A6J6NIT3_9ZZZZ</name>
<proteinExistence type="predicted"/>
<dbReference type="PANTHER" id="PTHR30399">
    <property type="entry name" value="UNCHARACTERIZED PROTEIN YGJP"/>
    <property type="match status" value="1"/>
</dbReference>
<protein>
    <submittedName>
        <fullName evidence="3">Unannotated protein</fullName>
    </submittedName>
</protein>
<evidence type="ECO:0000259" key="1">
    <source>
        <dbReference type="Pfam" id="PF01863"/>
    </source>
</evidence>
<dbReference type="EMBL" id="CAEZXN010000003">
    <property type="protein sequence ID" value="CAB4686056.1"/>
    <property type="molecule type" value="Genomic_DNA"/>
</dbReference>
<organism evidence="3">
    <name type="scientific">freshwater metagenome</name>
    <dbReference type="NCBI Taxonomy" id="449393"/>
    <lineage>
        <taxon>unclassified sequences</taxon>
        <taxon>metagenomes</taxon>
        <taxon>ecological metagenomes</taxon>
    </lineage>
</organism>
<evidence type="ECO:0000313" key="4">
    <source>
        <dbReference type="EMBL" id="CAB5075662.1"/>
    </source>
</evidence>
<gene>
    <name evidence="2" type="ORF">UFOPK2342_00153</name>
    <name evidence="3" type="ORF">UFOPK2423_00267</name>
    <name evidence="4" type="ORF">UFOPK4367_00836</name>
</gene>
<dbReference type="PANTHER" id="PTHR30399:SF1">
    <property type="entry name" value="UTP PYROPHOSPHATASE"/>
    <property type="match status" value="1"/>
</dbReference>
<dbReference type="InterPro" id="IPR053136">
    <property type="entry name" value="UTP_pyrophosphatase-like"/>
</dbReference>
<sequence>MPFFRSQINANNDDSFQPIPGLGSGVEVRRSARRKRTISAHREGGNVVISIPANMSKREEADAVREMVDRMNKHDLKKKISDEDLAVRSLALSAKFFEGIAAPRSVRWVSNMRERWGSCTPEDGSIRISDRVRLMPEYVLDYVLVHELAHLIEIGHNAKFYELENRYPERLRAEAYLEGWQAGHGHGESS</sequence>
<evidence type="ECO:0000313" key="3">
    <source>
        <dbReference type="EMBL" id="CAB4686056.1"/>
    </source>
</evidence>
<dbReference type="EMBL" id="CAEZXB010000002">
    <property type="protein sequence ID" value="CAB4666329.1"/>
    <property type="molecule type" value="Genomic_DNA"/>
</dbReference>
<evidence type="ECO:0000313" key="2">
    <source>
        <dbReference type="EMBL" id="CAB4666329.1"/>
    </source>
</evidence>
<dbReference type="EMBL" id="CAFBRC010000047">
    <property type="protein sequence ID" value="CAB5075662.1"/>
    <property type="molecule type" value="Genomic_DNA"/>
</dbReference>
<dbReference type="Gene3D" id="3.30.2010.10">
    <property type="entry name" value="Metalloproteases ('zincins'), catalytic domain"/>
    <property type="match status" value="1"/>
</dbReference>
<dbReference type="Pfam" id="PF01863">
    <property type="entry name" value="YgjP-like"/>
    <property type="match status" value="1"/>
</dbReference>
<accession>A0A6J6NIT3</accession>
<dbReference type="InterPro" id="IPR002725">
    <property type="entry name" value="YgjP-like_metallopeptidase"/>
</dbReference>